<organism evidence="15 16">
    <name type="scientific">Phormidium yuhuli AB48</name>
    <dbReference type="NCBI Taxonomy" id="2940671"/>
    <lineage>
        <taxon>Bacteria</taxon>
        <taxon>Bacillati</taxon>
        <taxon>Cyanobacteriota</taxon>
        <taxon>Cyanophyceae</taxon>
        <taxon>Oscillatoriophycideae</taxon>
        <taxon>Oscillatoriales</taxon>
        <taxon>Oscillatoriaceae</taxon>
        <taxon>Phormidium</taxon>
        <taxon>Phormidium yuhuli</taxon>
    </lineage>
</organism>
<dbReference type="InterPro" id="IPR010132">
    <property type="entry name" value="ATPase_T1SS_HlyB"/>
</dbReference>
<dbReference type="Gene3D" id="2.60.120.10">
    <property type="entry name" value="Jelly Rolls"/>
    <property type="match status" value="1"/>
</dbReference>
<dbReference type="InterPro" id="IPR036640">
    <property type="entry name" value="ABC1_TM_sf"/>
</dbReference>
<evidence type="ECO:0000256" key="6">
    <source>
        <dbReference type="ARBA" id="ARBA00022840"/>
    </source>
</evidence>
<feature type="region of interest" description="Disordered" evidence="9">
    <location>
        <begin position="236"/>
        <end position="309"/>
    </location>
</feature>
<evidence type="ECO:0000256" key="2">
    <source>
        <dbReference type="ARBA" id="ARBA00022692"/>
    </source>
</evidence>
<sequence>MTQTTSQPQISDFLAQTAPFDRLKPESRRQLAAKAQLLRYRIGQPLLVREKMPAQISLIYQGQVRVLGYDSRNGHSTSLRLVGPGEVLGWISVVRDRPCETALASSETICVSINVNDFRDCLRQEQEFNRAVREHPSLTEVFELSSAELQRRADATADLKTLCYDLWSEAQIVDIPKGGSFEPSRLDPKLLWWVSRGELPDSHVGDRVYPARHQTTRLDNSLRLVGVPWGEKVAQAVSSPQLPQAGEPDPDGQPRDHGPDGSEESGNGNGRAIVSNGSSALASVPEAPPRPPDPPRDPLAPPPRYPHIRGSGPIGSPLACFHMLCKYMRINFRKDAIRKLLEQQLKSKGAVSLYGCGTIMPTLGVQAQLARIPKNSLGRLQAPGMMKWQDSYAVIYSINEKEIILAVPEIGILHRTPAQVAEMVEGDVAEVVLVQPPSGDQSEKFSMWWFLPSLLRYKKVLIEVFIASFFVQLFGLANPLLTQVIIDKVLGQRSIETLNILGVFMIGVALFEALLTSLRTYLFVDTTNRIDLNLGSEVIDHLFRLPLGYFDKRRVGDIAGRVNELANIRQFVTGTALTVVLDAVFSVIYIAVMVTYSWLLTAVSLVTVPFFTALIVFVSPIVRRLLLKRAERYADAQSYLVETLNGMQTVKAQNIELTSRWNWYERYARYMNAGFRTILTNTAASSVASFLNKLSSLLLLWVGAYLVINQELTLGQLIAFRIISGNVTGSLLRFVQVWQSFQEVGMSIERLRDILNSEPESNDSDRLNIPLPNIEGHVKFEDVCFRFVPTSPLNVANVNIEFPVGSFVGIVGQSGSGKSTLMKLLQRLYPPETGRIHIDGYDINKVELYSLRRQVGVVLQDTLLFNNTIKANIALNNPEASDEEIINAAKVAVAHDFIMTLPQGYNTIVGERGSALSGGQRQRIAIARTVLQKPRLLILDEATSALDYNLESLVCQNLVEEFRGRTVFFITHRLPTVQGADCILMMDNAALVEQGTHEELMALKGRYYCLYEQQQSQL</sequence>
<evidence type="ECO:0000256" key="10">
    <source>
        <dbReference type="SAM" id="Phobius"/>
    </source>
</evidence>
<feature type="compositionally biased region" description="Pro residues" evidence="9">
    <location>
        <begin position="286"/>
        <end position="305"/>
    </location>
</feature>
<dbReference type="InterPro" id="IPR018490">
    <property type="entry name" value="cNMP-bd_dom_sf"/>
</dbReference>
<comment type="subcellular location">
    <subcellularLocation>
        <location evidence="1">Cell membrane</location>
        <topology evidence="1">Multi-pass membrane protein</topology>
    </subcellularLocation>
</comment>
<dbReference type="InterPro" id="IPR027417">
    <property type="entry name" value="P-loop_NTPase"/>
</dbReference>
<dbReference type="Gene3D" id="1.20.1560.10">
    <property type="entry name" value="ABC transporter type 1, transmembrane domain"/>
    <property type="match status" value="1"/>
</dbReference>
<feature type="transmembrane region" description="Helical" evidence="10">
    <location>
        <begin position="690"/>
        <end position="708"/>
    </location>
</feature>
<dbReference type="PANTHER" id="PTHR43394">
    <property type="entry name" value="ATP-DEPENDENT PERMEASE MDL1, MITOCHONDRIAL"/>
    <property type="match status" value="1"/>
</dbReference>
<accession>A0ABY5AVB1</accession>
<evidence type="ECO:0000256" key="9">
    <source>
        <dbReference type="SAM" id="MobiDB-lite"/>
    </source>
</evidence>
<dbReference type="CDD" id="cd00038">
    <property type="entry name" value="CAP_ED"/>
    <property type="match status" value="1"/>
</dbReference>
<dbReference type="PROSITE" id="PS50990">
    <property type="entry name" value="PEPTIDASE_C39"/>
    <property type="match status" value="1"/>
</dbReference>
<evidence type="ECO:0000256" key="1">
    <source>
        <dbReference type="ARBA" id="ARBA00004651"/>
    </source>
</evidence>
<dbReference type="InterPro" id="IPR017871">
    <property type="entry name" value="ABC_transporter-like_CS"/>
</dbReference>
<dbReference type="SMART" id="SM00100">
    <property type="entry name" value="cNMP"/>
    <property type="match status" value="1"/>
</dbReference>
<dbReference type="Gene3D" id="3.40.50.300">
    <property type="entry name" value="P-loop containing nucleotide triphosphate hydrolases"/>
    <property type="match status" value="1"/>
</dbReference>
<dbReference type="PANTHER" id="PTHR43394:SF1">
    <property type="entry name" value="ATP-BINDING CASSETTE SUB-FAMILY B MEMBER 10, MITOCHONDRIAL"/>
    <property type="match status" value="1"/>
</dbReference>
<dbReference type="SUPFAM" id="SSF51206">
    <property type="entry name" value="cAMP-binding domain-like"/>
    <property type="match status" value="1"/>
</dbReference>
<dbReference type="SUPFAM" id="SSF90123">
    <property type="entry name" value="ABC transporter transmembrane region"/>
    <property type="match status" value="1"/>
</dbReference>
<dbReference type="Proteomes" id="UP001056708">
    <property type="component" value="Chromosome"/>
</dbReference>
<dbReference type="InterPro" id="IPR039421">
    <property type="entry name" value="Type_1_exporter"/>
</dbReference>
<keyword evidence="4" id="KW-0378">Hydrolase</keyword>
<feature type="transmembrane region" description="Helical" evidence="10">
    <location>
        <begin position="598"/>
        <end position="622"/>
    </location>
</feature>
<dbReference type="Pfam" id="PF00664">
    <property type="entry name" value="ABC_membrane"/>
    <property type="match status" value="1"/>
</dbReference>
<feature type="domain" description="ABC transmembrane type-1" evidence="13">
    <location>
        <begin position="464"/>
        <end position="743"/>
    </location>
</feature>
<keyword evidence="8 10" id="KW-0472">Membrane</keyword>
<evidence type="ECO:0000256" key="4">
    <source>
        <dbReference type="ARBA" id="ARBA00022801"/>
    </source>
</evidence>
<protein>
    <submittedName>
        <fullName evidence="15">Peptidase domain-containing ABC transporter</fullName>
    </submittedName>
</protein>
<dbReference type="PROSITE" id="PS50929">
    <property type="entry name" value="ABC_TM1F"/>
    <property type="match status" value="1"/>
</dbReference>
<name>A0ABY5AVB1_9CYAN</name>
<dbReference type="SMART" id="SM00382">
    <property type="entry name" value="AAA"/>
    <property type="match status" value="1"/>
</dbReference>
<dbReference type="InterPro" id="IPR005074">
    <property type="entry name" value="Peptidase_C39"/>
</dbReference>
<reference evidence="15" key="1">
    <citation type="submission" date="2022-06" db="EMBL/GenBank/DDBJ databases">
        <title>Genome sequence of Phormidium yuhuli AB48 isolated from an industrial photobioreactor environment.</title>
        <authorList>
            <person name="Qiu Y."/>
            <person name="Noonan A.J.C."/>
            <person name="Dofher K."/>
            <person name="Koch M."/>
            <person name="Kieft B."/>
            <person name="Lin X."/>
            <person name="Ziels R.M."/>
            <person name="Hallam S.J."/>
        </authorList>
    </citation>
    <scope>NUCLEOTIDE SEQUENCE</scope>
    <source>
        <strain evidence="15">AB48</strain>
    </source>
</reference>
<evidence type="ECO:0000256" key="8">
    <source>
        <dbReference type="ARBA" id="ARBA00023136"/>
    </source>
</evidence>
<evidence type="ECO:0000256" key="3">
    <source>
        <dbReference type="ARBA" id="ARBA00022741"/>
    </source>
</evidence>
<evidence type="ECO:0000259" key="14">
    <source>
        <dbReference type="PROSITE" id="PS50990"/>
    </source>
</evidence>
<keyword evidence="5" id="KW-0645">Protease</keyword>
<feature type="domain" description="Peptidase C39" evidence="14">
    <location>
        <begin position="309"/>
        <end position="431"/>
    </location>
</feature>
<keyword evidence="5" id="KW-0788">Thiol protease</keyword>
<keyword evidence="16" id="KW-1185">Reference proteome</keyword>
<feature type="transmembrane region" description="Helical" evidence="10">
    <location>
        <begin position="460"/>
        <end position="480"/>
    </location>
</feature>
<evidence type="ECO:0000256" key="7">
    <source>
        <dbReference type="ARBA" id="ARBA00022989"/>
    </source>
</evidence>
<evidence type="ECO:0000259" key="12">
    <source>
        <dbReference type="PROSITE" id="PS50893"/>
    </source>
</evidence>
<dbReference type="CDD" id="cd18782">
    <property type="entry name" value="ABC_6TM_PrtD_LapB_HlyB_like"/>
    <property type="match status" value="1"/>
</dbReference>
<dbReference type="InterPro" id="IPR003439">
    <property type="entry name" value="ABC_transporter-like_ATP-bd"/>
</dbReference>
<dbReference type="InterPro" id="IPR000595">
    <property type="entry name" value="cNMP-bd_dom"/>
</dbReference>
<dbReference type="PROSITE" id="PS50893">
    <property type="entry name" value="ABC_TRANSPORTER_2"/>
    <property type="match status" value="1"/>
</dbReference>
<dbReference type="SUPFAM" id="SSF52540">
    <property type="entry name" value="P-loop containing nucleoside triphosphate hydrolases"/>
    <property type="match status" value="1"/>
</dbReference>
<dbReference type="CDD" id="cd02259">
    <property type="entry name" value="Peptidase_C39_like"/>
    <property type="match status" value="1"/>
</dbReference>
<dbReference type="RefSeq" id="WP_252664341.1">
    <property type="nucleotide sequence ID" value="NZ_CP098611.1"/>
</dbReference>
<feature type="domain" description="Cyclic nucleotide-binding" evidence="11">
    <location>
        <begin position="19"/>
        <end position="122"/>
    </location>
</feature>
<dbReference type="NCBIfam" id="TIGR01846">
    <property type="entry name" value="type_I_sec_HlyB"/>
    <property type="match status" value="1"/>
</dbReference>
<dbReference type="PROSITE" id="PS50042">
    <property type="entry name" value="CNMP_BINDING_3"/>
    <property type="match status" value="1"/>
</dbReference>
<feature type="domain" description="ABC transporter" evidence="12">
    <location>
        <begin position="778"/>
        <end position="1013"/>
    </location>
</feature>
<keyword evidence="6" id="KW-0067">ATP-binding</keyword>
<dbReference type="InterPro" id="IPR011527">
    <property type="entry name" value="ABC1_TM_dom"/>
</dbReference>
<evidence type="ECO:0000313" key="15">
    <source>
        <dbReference type="EMBL" id="USR92261.1"/>
    </source>
</evidence>
<feature type="transmembrane region" description="Helical" evidence="10">
    <location>
        <begin position="500"/>
        <end position="524"/>
    </location>
</feature>
<dbReference type="Pfam" id="PF03412">
    <property type="entry name" value="Peptidase_C39"/>
    <property type="match status" value="1"/>
</dbReference>
<dbReference type="EMBL" id="CP098611">
    <property type="protein sequence ID" value="USR92261.1"/>
    <property type="molecule type" value="Genomic_DNA"/>
</dbReference>
<dbReference type="Pfam" id="PF00005">
    <property type="entry name" value="ABC_tran"/>
    <property type="match status" value="1"/>
</dbReference>
<gene>
    <name evidence="15" type="ORF">NEA10_05940</name>
</gene>
<keyword evidence="3" id="KW-0547">Nucleotide-binding</keyword>
<evidence type="ECO:0000259" key="13">
    <source>
        <dbReference type="PROSITE" id="PS50929"/>
    </source>
</evidence>
<evidence type="ECO:0000259" key="11">
    <source>
        <dbReference type="PROSITE" id="PS50042"/>
    </source>
</evidence>
<keyword evidence="2 10" id="KW-0812">Transmembrane</keyword>
<dbReference type="PROSITE" id="PS00211">
    <property type="entry name" value="ABC_TRANSPORTER_1"/>
    <property type="match status" value="1"/>
</dbReference>
<proteinExistence type="predicted"/>
<feature type="transmembrane region" description="Helical" evidence="10">
    <location>
        <begin position="571"/>
        <end position="592"/>
    </location>
</feature>
<evidence type="ECO:0000256" key="5">
    <source>
        <dbReference type="ARBA" id="ARBA00022807"/>
    </source>
</evidence>
<dbReference type="Gene3D" id="3.90.70.10">
    <property type="entry name" value="Cysteine proteinases"/>
    <property type="match status" value="1"/>
</dbReference>
<dbReference type="InterPro" id="IPR014710">
    <property type="entry name" value="RmlC-like_jellyroll"/>
</dbReference>
<dbReference type="InterPro" id="IPR003593">
    <property type="entry name" value="AAA+_ATPase"/>
</dbReference>
<evidence type="ECO:0000313" key="16">
    <source>
        <dbReference type="Proteomes" id="UP001056708"/>
    </source>
</evidence>
<keyword evidence="7 10" id="KW-1133">Transmembrane helix</keyword>
<dbReference type="Pfam" id="PF00027">
    <property type="entry name" value="cNMP_binding"/>
    <property type="match status" value="1"/>
</dbReference>